<name>A0ACB7TYR4_DIOAL</name>
<gene>
    <name evidence="1" type="ORF">IHE45_19G066600</name>
</gene>
<evidence type="ECO:0000313" key="1">
    <source>
        <dbReference type="EMBL" id="KAH7653209.1"/>
    </source>
</evidence>
<sequence>MDPADEDDEDHHSPPFYSTITAGDPLLCCCTNQCPCCGFSADWRRSMKRKLDAVPPPPLLPLDFATVRVEAENEIMALREALVKHQQTIHDLYAELEEERNASSTAASEAMSMILRLQREKAEAQMEARQFKRLAEEKMAHDQQEIIALEDLLFKRDQAIQSLSNDLQTLRYRLNSFDNPQTPTTSLPTTPFSATVEFPPYPALRCIIPTADFDLNIADDAPSPADLEKYAFGETPRDRIQNLEQRICELERTPSTKVMEKGVVGYYYSPRRPRHLRRTSFDSFGSGSFRRGDEFPLSIERAGSENNEEICDRVYTIDAVHACNDSMNTSREFGAGNGTDEGEIEKLYTRLQALEADREYMRQAIMSVSTDKAQMVLLKEIAQQLCKDDMPVEKKIVKKPSFIKSFSIMNAVKWVMSFVFWKKKAVRCRYPLGLSSSNAGLLLLLEKSPRMRQRRWLSGIRR</sequence>
<organism evidence="1 2">
    <name type="scientific">Dioscorea alata</name>
    <name type="common">Purple yam</name>
    <dbReference type="NCBI Taxonomy" id="55571"/>
    <lineage>
        <taxon>Eukaryota</taxon>
        <taxon>Viridiplantae</taxon>
        <taxon>Streptophyta</taxon>
        <taxon>Embryophyta</taxon>
        <taxon>Tracheophyta</taxon>
        <taxon>Spermatophyta</taxon>
        <taxon>Magnoliopsida</taxon>
        <taxon>Liliopsida</taxon>
        <taxon>Dioscoreales</taxon>
        <taxon>Dioscoreaceae</taxon>
        <taxon>Dioscorea</taxon>
    </lineage>
</organism>
<comment type="caution">
    <text evidence="1">The sequence shown here is derived from an EMBL/GenBank/DDBJ whole genome shotgun (WGS) entry which is preliminary data.</text>
</comment>
<evidence type="ECO:0000313" key="2">
    <source>
        <dbReference type="Proteomes" id="UP000827976"/>
    </source>
</evidence>
<reference evidence="2" key="1">
    <citation type="journal article" date="2022" name="Nat. Commun.">
        <title>Chromosome evolution and the genetic basis of agronomically important traits in greater yam.</title>
        <authorList>
            <person name="Bredeson J.V."/>
            <person name="Lyons J.B."/>
            <person name="Oniyinde I.O."/>
            <person name="Okereke N.R."/>
            <person name="Kolade O."/>
            <person name="Nnabue I."/>
            <person name="Nwadili C.O."/>
            <person name="Hribova E."/>
            <person name="Parker M."/>
            <person name="Nwogha J."/>
            <person name="Shu S."/>
            <person name="Carlson J."/>
            <person name="Kariba R."/>
            <person name="Muthemba S."/>
            <person name="Knop K."/>
            <person name="Barton G.J."/>
            <person name="Sherwood A.V."/>
            <person name="Lopez-Montes A."/>
            <person name="Asiedu R."/>
            <person name="Jamnadass R."/>
            <person name="Muchugi A."/>
            <person name="Goodstein D."/>
            <person name="Egesi C.N."/>
            <person name="Featherston J."/>
            <person name="Asfaw A."/>
            <person name="Simpson G.G."/>
            <person name="Dolezel J."/>
            <person name="Hendre P.S."/>
            <person name="Van Deynze A."/>
            <person name="Kumar P.L."/>
            <person name="Obidiegwu J.E."/>
            <person name="Bhattacharjee R."/>
            <person name="Rokhsar D.S."/>
        </authorList>
    </citation>
    <scope>NUCLEOTIDE SEQUENCE [LARGE SCALE GENOMIC DNA]</scope>
    <source>
        <strain evidence="2">cv. TDa95/00328</strain>
    </source>
</reference>
<dbReference type="Proteomes" id="UP000827976">
    <property type="component" value="Chromosome 19"/>
</dbReference>
<keyword evidence="2" id="KW-1185">Reference proteome</keyword>
<proteinExistence type="predicted"/>
<accession>A0ACB7TYR4</accession>
<protein>
    <submittedName>
        <fullName evidence="1">GTD-binding domain-containing protein</fullName>
    </submittedName>
</protein>
<dbReference type="EMBL" id="CM037029">
    <property type="protein sequence ID" value="KAH7653209.1"/>
    <property type="molecule type" value="Genomic_DNA"/>
</dbReference>